<keyword evidence="7 8" id="KW-0472">Membrane</keyword>
<feature type="transmembrane region" description="Helical" evidence="8">
    <location>
        <begin position="7"/>
        <end position="28"/>
    </location>
</feature>
<keyword evidence="6 8" id="KW-1133">Transmembrane helix</keyword>
<feature type="transmembrane region" description="Helical" evidence="8">
    <location>
        <begin position="328"/>
        <end position="348"/>
    </location>
</feature>
<feature type="transmembrane region" description="Helical" evidence="8">
    <location>
        <begin position="302"/>
        <end position="321"/>
    </location>
</feature>
<dbReference type="AlphaFoldDB" id="A0A832M218"/>
<evidence type="ECO:0000256" key="7">
    <source>
        <dbReference type="ARBA" id="ARBA00023136"/>
    </source>
</evidence>
<dbReference type="GO" id="GO:0009103">
    <property type="term" value="P:lipopolysaccharide biosynthetic process"/>
    <property type="evidence" value="ECO:0007669"/>
    <property type="project" value="UniProtKB-ARBA"/>
</dbReference>
<feature type="transmembrane region" description="Helical" evidence="8">
    <location>
        <begin position="166"/>
        <end position="184"/>
    </location>
</feature>
<comment type="caution">
    <text evidence="10">The sequence shown here is derived from an EMBL/GenBank/DDBJ whole genome shotgun (WGS) entry which is preliminary data.</text>
</comment>
<comment type="subcellular location">
    <subcellularLocation>
        <location evidence="1">Cell membrane</location>
        <topology evidence="1">Multi-pass membrane protein</topology>
    </subcellularLocation>
</comment>
<evidence type="ECO:0000256" key="1">
    <source>
        <dbReference type="ARBA" id="ARBA00004651"/>
    </source>
</evidence>
<accession>A0A832M218</accession>
<reference evidence="10" key="1">
    <citation type="journal article" date="2020" name="mSystems">
        <title>Genome- and Community-Level Interaction Insights into Carbon Utilization and Element Cycling Functions of Hydrothermarchaeota in Hydrothermal Sediment.</title>
        <authorList>
            <person name="Zhou Z."/>
            <person name="Liu Y."/>
            <person name="Xu W."/>
            <person name="Pan J."/>
            <person name="Luo Z.H."/>
            <person name="Li M."/>
        </authorList>
    </citation>
    <scope>NUCLEOTIDE SEQUENCE [LARGE SCALE GENOMIC DNA]</scope>
    <source>
        <strain evidence="10">SpSt-402</strain>
    </source>
</reference>
<evidence type="ECO:0000313" key="10">
    <source>
        <dbReference type="EMBL" id="HGW93738.1"/>
    </source>
</evidence>
<keyword evidence="2" id="KW-1003">Cell membrane</keyword>
<dbReference type="GO" id="GO:0016763">
    <property type="term" value="F:pentosyltransferase activity"/>
    <property type="evidence" value="ECO:0007669"/>
    <property type="project" value="TreeGrafter"/>
</dbReference>
<evidence type="ECO:0000256" key="5">
    <source>
        <dbReference type="ARBA" id="ARBA00022692"/>
    </source>
</evidence>
<evidence type="ECO:0000256" key="4">
    <source>
        <dbReference type="ARBA" id="ARBA00022679"/>
    </source>
</evidence>
<feature type="domain" description="Glycosyltransferase RgtA/B/C/D-like" evidence="9">
    <location>
        <begin position="94"/>
        <end position="253"/>
    </location>
</feature>
<feature type="transmembrane region" description="Helical" evidence="8">
    <location>
        <begin position="196"/>
        <end position="223"/>
    </location>
</feature>
<dbReference type="PANTHER" id="PTHR33908">
    <property type="entry name" value="MANNOSYLTRANSFERASE YKCB-RELATED"/>
    <property type="match status" value="1"/>
</dbReference>
<dbReference type="PANTHER" id="PTHR33908:SF11">
    <property type="entry name" value="MEMBRANE PROTEIN"/>
    <property type="match status" value="1"/>
</dbReference>
<sequence length="528" mass="60909">MNHHQSWIKWLQFLLAIVIALGICFRFVNLDQKPYWHDETFTSLRVSGYRLAEATEQLYNEQEIRIADLQQYQRPSSDQSAIATIKGLATEEPQHPPLYYVMAQFWAQWFGSSVIAMRSLPAIISLLAFPVIYWLCLELFGVALIGWMAVALFSISPIYVRYAQEARQYSLWIVLILLSCIAILKATRRNTGLNWGIYTLTAIAGLYCHLLTVFVLLGHGLYVFVVERFRFSRNFTFYLLSCFISGIALLPWIWIIKANQTAFAMTTDWMKQPVSILFLLQHWGVYLCQLFVSWHFQYNHLLAYLAFPVLIFIIFAVYSLCHQTPRRTWVLILTLVGVTAFALILPDLVLGGKRSTNPRYLLPCYLGLHLAIAYLLTTQLLQAQRSIARSRLWRMVTVLILSAGFFTCSFNAQATTWWGWSEFDVEVSRIIHQSPQPLVISEMPFGMITPLSYRLDPDTKLMLIANPDSLKIPTNYDRDVFVYNPSDRLQSQLKQQGFQTELIYQFRDGSFTLALHRLSILQAKIATT</sequence>
<evidence type="ECO:0000256" key="8">
    <source>
        <dbReference type="SAM" id="Phobius"/>
    </source>
</evidence>
<name>A0A832M218_9CYAN</name>
<evidence type="ECO:0000256" key="6">
    <source>
        <dbReference type="ARBA" id="ARBA00022989"/>
    </source>
</evidence>
<dbReference type="GO" id="GO:0005886">
    <property type="term" value="C:plasma membrane"/>
    <property type="evidence" value="ECO:0007669"/>
    <property type="project" value="UniProtKB-SubCell"/>
</dbReference>
<protein>
    <recommendedName>
        <fullName evidence="9">Glycosyltransferase RgtA/B/C/D-like domain-containing protein</fullName>
    </recommendedName>
</protein>
<feature type="transmembrane region" description="Helical" evidence="8">
    <location>
        <begin position="235"/>
        <end position="255"/>
    </location>
</feature>
<evidence type="ECO:0000256" key="3">
    <source>
        <dbReference type="ARBA" id="ARBA00022676"/>
    </source>
</evidence>
<feature type="transmembrane region" description="Helical" evidence="8">
    <location>
        <begin position="360"/>
        <end position="377"/>
    </location>
</feature>
<dbReference type="InterPro" id="IPR038731">
    <property type="entry name" value="RgtA/B/C-like"/>
</dbReference>
<proteinExistence type="predicted"/>
<dbReference type="InterPro" id="IPR050297">
    <property type="entry name" value="LipidA_mod_glycosyltrf_83"/>
</dbReference>
<evidence type="ECO:0000256" key="2">
    <source>
        <dbReference type="ARBA" id="ARBA00022475"/>
    </source>
</evidence>
<dbReference type="EMBL" id="DSRD01000361">
    <property type="protein sequence ID" value="HGW93738.1"/>
    <property type="molecule type" value="Genomic_DNA"/>
</dbReference>
<keyword evidence="4" id="KW-0808">Transferase</keyword>
<keyword evidence="3" id="KW-0328">Glycosyltransferase</keyword>
<keyword evidence="5 8" id="KW-0812">Transmembrane</keyword>
<gene>
    <name evidence="10" type="ORF">ENR47_05580</name>
</gene>
<feature type="transmembrane region" description="Helical" evidence="8">
    <location>
        <begin position="139"/>
        <end position="160"/>
    </location>
</feature>
<feature type="transmembrane region" description="Helical" evidence="8">
    <location>
        <begin position="106"/>
        <end position="132"/>
    </location>
</feature>
<organism evidence="10">
    <name type="scientific">Oscillatoriales cyanobacterium SpSt-402</name>
    <dbReference type="NCBI Taxonomy" id="2282168"/>
    <lineage>
        <taxon>Bacteria</taxon>
        <taxon>Bacillati</taxon>
        <taxon>Cyanobacteriota</taxon>
        <taxon>Cyanophyceae</taxon>
        <taxon>Oscillatoriophycideae</taxon>
        <taxon>Oscillatoriales</taxon>
    </lineage>
</organism>
<dbReference type="Pfam" id="PF13231">
    <property type="entry name" value="PMT_2"/>
    <property type="match status" value="1"/>
</dbReference>
<feature type="transmembrane region" description="Helical" evidence="8">
    <location>
        <begin position="398"/>
        <end position="420"/>
    </location>
</feature>
<evidence type="ECO:0000259" key="9">
    <source>
        <dbReference type="Pfam" id="PF13231"/>
    </source>
</evidence>